<dbReference type="EMBL" id="BKCP01005949">
    <property type="protein sequence ID" value="GER40622.1"/>
    <property type="molecule type" value="Genomic_DNA"/>
</dbReference>
<dbReference type="AlphaFoldDB" id="A0A5A7Q6T6"/>
<dbReference type="GO" id="GO:0003677">
    <property type="term" value="F:DNA binding"/>
    <property type="evidence" value="ECO:0007669"/>
    <property type="project" value="UniProtKB-KW"/>
</dbReference>
<keyword evidence="4" id="KW-1185">Reference proteome</keyword>
<dbReference type="InterPro" id="IPR012340">
    <property type="entry name" value="NA-bd_OB-fold"/>
</dbReference>
<feature type="region of interest" description="Disordered" evidence="1">
    <location>
        <begin position="863"/>
        <end position="888"/>
    </location>
</feature>
<protein>
    <submittedName>
        <fullName evidence="3">Replication protein A 70 kDa DNA-binding subunit</fullName>
    </submittedName>
</protein>
<dbReference type="PANTHER" id="PTHR47165:SF4">
    <property type="entry name" value="OS03G0429900 PROTEIN"/>
    <property type="match status" value="1"/>
</dbReference>
<proteinExistence type="predicted"/>
<dbReference type="InterPro" id="IPR013955">
    <property type="entry name" value="Rep_factor-A_C"/>
</dbReference>
<sequence length="888" mass="98531">MKDTLSIKEIQPHVRRWTALVQVVQKGHVAVSQNDSSISYCRFLFVDAEGTKVSAVAYNNNIRTNAALLVPFKWCYVSGATVKKVDKKYLVGDYSYSWTVNSNTLIQPCEEKMPAQLVFSVDLQEYKKLHSFADSDNLQNVLGVVVHSFPSRQIGEDSIAREIILVNEEKIPIMFTLWNDFATTEGSQLANSIHSANVVLALRVKVTTFNVISMSTRAPSAILINPPMAAADELKQWYSQHKNEIDDMIGRAAYKDTTILLPYPSTDNVLSVHTMLSGVNNVRAAWIKGCVTLPHIQQSLWFSACASCHKKFDLQTSSAIRCSSCSQNSMIEARARIPLEIADGTGILSAVVYGEDAERLIAYTAQQLMAAEDKGADLVATIRSGICGKNVLCFVRLFQATGPTYSVVKLYTDGDVATHELHPSSSHANIAEMNKPLDANDKGVELDNIEAEDEVETQLFTPSTKACLEAILDEPTTMSTPKESKSAAVCSLLFENPETTAESLVATDTHNAPDPSKLGQLCLLGTLYWRIPILLTLWNKFAQREGNQLANNIDQANVIIAMRVKVTTLNGISLSTRSHSAVLINPPTAEANSLKQWYIQNQSEVAHLVSTKAYRNTSVLLPHPKPGNIVTIRTLLEDKNDLPTAWIQGFIRLSNIREPLAVSVCLKCENKIEDLPRTETTCIYCNHDGLVQTRLQIPLDITDVTGAISTIVSGNDAEALINGKVEQLRLRNTKGTDFIEEIRSYIYGKSVVCFIQKFQCPVPIYSVFKLYIDEEQIDLQTLDVKNNMNNPSTGDGIELIAEDAEETKHVAKNQIRTNHPQMDNQTQKEVHMSSTFEPYHSTGLQRSRNNTCFVLPQPQTDILSASSPSMYKKKDNPVKPFQEPCRNA</sequence>
<evidence type="ECO:0000313" key="3">
    <source>
        <dbReference type="EMBL" id="GER40622.1"/>
    </source>
</evidence>
<gene>
    <name evidence="3" type="ORF">STAS_17305</name>
</gene>
<evidence type="ECO:0000313" key="4">
    <source>
        <dbReference type="Proteomes" id="UP000325081"/>
    </source>
</evidence>
<dbReference type="PANTHER" id="PTHR47165">
    <property type="entry name" value="OS03G0429900 PROTEIN"/>
    <property type="match status" value="1"/>
</dbReference>
<keyword evidence="3" id="KW-0238">DNA-binding</keyword>
<reference evidence="4" key="1">
    <citation type="journal article" date="2019" name="Curr. Biol.">
        <title>Genome Sequence of Striga asiatica Provides Insight into the Evolution of Plant Parasitism.</title>
        <authorList>
            <person name="Yoshida S."/>
            <person name="Kim S."/>
            <person name="Wafula E.K."/>
            <person name="Tanskanen J."/>
            <person name="Kim Y.M."/>
            <person name="Honaas L."/>
            <person name="Yang Z."/>
            <person name="Spallek T."/>
            <person name="Conn C.E."/>
            <person name="Ichihashi Y."/>
            <person name="Cheong K."/>
            <person name="Cui S."/>
            <person name="Der J.P."/>
            <person name="Gundlach H."/>
            <person name="Jiao Y."/>
            <person name="Hori C."/>
            <person name="Ishida J.K."/>
            <person name="Kasahara H."/>
            <person name="Kiba T."/>
            <person name="Kim M.S."/>
            <person name="Koo N."/>
            <person name="Laohavisit A."/>
            <person name="Lee Y.H."/>
            <person name="Lumba S."/>
            <person name="McCourt P."/>
            <person name="Mortimer J.C."/>
            <person name="Mutuku J.M."/>
            <person name="Nomura T."/>
            <person name="Sasaki-Sekimoto Y."/>
            <person name="Seto Y."/>
            <person name="Wang Y."/>
            <person name="Wakatake T."/>
            <person name="Sakakibara H."/>
            <person name="Demura T."/>
            <person name="Yamaguchi S."/>
            <person name="Yoneyama K."/>
            <person name="Manabe R.I."/>
            <person name="Nelson D.C."/>
            <person name="Schulman A.H."/>
            <person name="Timko M.P."/>
            <person name="dePamphilis C.W."/>
            <person name="Choi D."/>
            <person name="Shirasu K."/>
        </authorList>
    </citation>
    <scope>NUCLEOTIDE SEQUENCE [LARGE SCALE GENOMIC DNA]</scope>
    <source>
        <strain evidence="4">cv. UVA1</strain>
    </source>
</reference>
<feature type="domain" description="Replication factor A C-terminal" evidence="2">
    <location>
        <begin position="297"/>
        <end position="386"/>
    </location>
</feature>
<evidence type="ECO:0000259" key="2">
    <source>
        <dbReference type="Pfam" id="PF08646"/>
    </source>
</evidence>
<dbReference type="Pfam" id="PF08646">
    <property type="entry name" value="Rep_fac-A_C"/>
    <property type="match status" value="1"/>
</dbReference>
<dbReference type="CDD" id="cd04475">
    <property type="entry name" value="RPA1_DBD_B"/>
    <property type="match status" value="1"/>
</dbReference>
<comment type="caution">
    <text evidence="3">The sequence shown here is derived from an EMBL/GenBank/DDBJ whole genome shotgun (WGS) entry which is preliminary data.</text>
</comment>
<dbReference type="SUPFAM" id="SSF50249">
    <property type="entry name" value="Nucleic acid-binding proteins"/>
    <property type="match status" value="5"/>
</dbReference>
<dbReference type="Proteomes" id="UP000325081">
    <property type="component" value="Unassembled WGS sequence"/>
</dbReference>
<dbReference type="OrthoDB" id="1740937at2759"/>
<evidence type="ECO:0000256" key="1">
    <source>
        <dbReference type="SAM" id="MobiDB-lite"/>
    </source>
</evidence>
<dbReference type="Gene3D" id="2.40.50.140">
    <property type="entry name" value="Nucleic acid-binding proteins"/>
    <property type="match status" value="5"/>
</dbReference>
<organism evidence="3 4">
    <name type="scientific">Striga asiatica</name>
    <name type="common">Asiatic witchweed</name>
    <name type="synonym">Buchnera asiatica</name>
    <dbReference type="NCBI Taxonomy" id="4170"/>
    <lineage>
        <taxon>Eukaryota</taxon>
        <taxon>Viridiplantae</taxon>
        <taxon>Streptophyta</taxon>
        <taxon>Embryophyta</taxon>
        <taxon>Tracheophyta</taxon>
        <taxon>Spermatophyta</taxon>
        <taxon>Magnoliopsida</taxon>
        <taxon>eudicotyledons</taxon>
        <taxon>Gunneridae</taxon>
        <taxon>Pentapetalae</taxon>
        <taxon>asterids</taxon>
        <taxon>lamiids</taxon>
        <taxon>Lamiales</taxon>
        <taxon>Orobanchaceae</taxon>
        <taxon>Buchnereae</taxon>
        <taxon>Striga</taxon>
    </lineage>
</organism>
<accession>A0A5A7Q6T6</accession>
<name>A0A5A7Q6T6_STRAF</name>